<feature type="compositionally biased region" description="Low complexity" evidence="1">
    <location>
        <begin position="210"/>
        <end position="220"/>
    </location>
</feature>
<feature type="compositionally biased region" description="Gly residues" evidence="1">
    <location>
        <begin position="181"/>
        <end position="191"/>
    </location>
</feature>
<sequence>MQYSLPLKNLLDPIRQPTGLAILASLGIHGIVGVSFESLPMFAKTPKEKHNTPVPMVQLTPEQLSRIQPPPRTELTLPLLPPQALLPSPSTSLNPGAAPTPKGNTSAGDLPPPPPTTIPSWPASSTLSTNPNWLPPPPAGQPSWPPMTNPDPLPNWPTQPEVSIVPNWNPPPPSPPLQGSGDMGSGSGRNGGTQLPPPIPGGNLGGRSQNGGDNDFGGTFNPPPPVFPQTPPNESPFKFNTDPGLNVNGNNLPSGNGNAGGRDNNNNWQRPDSPLPTLPQIGEGLGENPFDISAVPPPETTPPQPIPPPNTATGPTTPPTTPPEQRTNLNDNPAITGLLAEMRQQQGTRYSALGTTAEWANMRFQSWLNQAQKVANNSELLPQLKTKEVEYPPEASQIENLKEDPIVAIAVLFAPDGTIAYGPDLIQSSGYDILNAQALESVKNFEGTGQYEAYSYRVKFSPNGKPSPEAPATGQETPQENQDNTTGNVAPPADSSGSREESLPEGNAPESTGRSSPPAAPTGTEAPNRETGSRGGSPVGGREDGQTPPDAVGEDKPSPNDAEGEAVSDSPPPIPAEDAVGEEKPASPPPPLERGGIGVEDQPSPNDAEGEAGSDSPPPIPAEDAVGEEKPASPPPPLERGGIGVEDKPSPNGSEGEAVSEPPPPIPAEDAVGEEKPASPPPPLERGGIGVEDKPSPNDASALDLQEVLENPPY</sequence>
<feature type="compositionally biased region" description="Pro residues" evidence="1">
    <location>
        <begin position="221"/>
        <end position="234"/>
    </location>
</feature>
<organism evidence="2">
    <name type="scientific">Planktothricoides sp. SpSt-374</name>
    <dbReference type="NCBI Taxonomy" id="2282167"/>
    <lineage>
        <taxon>Bacteria</taxon>
        <taxon>Bacillati</taxon>
        <taxon>Cyanobacteriota</taxon>
        <taxon>Cyanophyceae</taxon>
        <taxon>Oscillatoriophycideae</taxon>
        <taxon>Oscillatoriales</taxon>
        <taxon>Oscillatoriaceae</taxon>
        <taxon>Planktothricoides</taxon>
    </lineage>
</organism>
<dbReference type="EMBL" id="DSPX01000170">
    <property type="protein sequence ID" value="HGG02239.1"/>
    <property type="molecule type" value="Genomic_DNA"/>
</dbReference>
<feature type="compositionally biased region" description="Polar residues" evidence="1">
    <location>
        <begin position="474"/>
        <end position="488"/>
    </location>
</feature>
<gene>
    <name evidence="2" type="ORF">ENR15_16745</name>
</gene>
<protein>
    <recommendedName>
        <fullName evidence="3">TonB C-terminal domain-containing protein</fullName>
    </recommendedName>
</protein>
<evidence type="ECO:0000256" key="1">
    <source>
        <dbReference type="SAM" id="MobiDB-lite"/>
    </source>
</evidence>
<feature type="compositionally biased region" description="Low complexity" evidence="1">
    <location>
        <begin position="73"/>
        <end position="93"/>
    </location>
</feature>
<evidence type="ECO:0000313" key="2">
    <source>
        <dbReference type="EMBL" id="HGG02239.1"/>
    </source>
</evidence>
<accession>A0A7C3VIZ2</accession>
<reference evidence="2" key="1">
    <citation type="journal article" date="2020" name="mSystems">
        <title>Genome- and Community-Level Interaction Insights into Carbon Utilization and Element Cycling Functions of Hydrothermarchaeota in Hydrothermal Sediment.</title>
        <authorList>
            <person name="Zhou Z."/>
            <person name="Liu Y."/>
            <person name="Xu W."/>
            <person name="Pan J."/>
            <person name="Luo Z.H."/>
            <person name="Li M."/>
        </authorList>
    </citation>
    <scope>NUCLEOTIDE SEQUENCE [LARGE SCALE GENOMIC DNA]</scope>
    <source>
        <strain evidence="2">SpSt-374</strain>
    </source>
</reference>
<dbReference type="AlphaFoldDB" id="A0A7C3VIZ2"/>
<feature type="compositionally biased region" description="Pro residues" evidence="1">
    <location>
        <begin position="133"/>
        <end position="157"/>
    </location>
</feature>
<feature type="compositionally biased region" description="Pro residues" evidence="1">
    <location>
        <begin position="295"/>
        <end position="322"/>
    </location>
</feature>
<dbReference type="PRINTS" id="PR01217">
    <property type="entry name" value="PRICHEXTENSN"/>
</dbReference>
<evidence type="ECO:0008006" key="3">
    <source>
        <dbReference type="Google" id="ProtNLM"/>
    </source>
</evidence>
<feature type="region of interest" description="Disordered" evidence="1">
    <location>
        <begin position="459"/>
        <end position="714"/>
    </location>
</feature>
<comment type="caution">
    <text evidence="2">The sequence shown here is derived from an EMBL/GenBank/DDBJ whole genome shotgun (WGS) entry which is preliminary data.</text>
</comment>
<name>A0A7C3VIZ2_9CYAN</name>
<feature type="region of interest" description="Disordered" evidence="1">
    <location>
        <begin position="67"/>
        <end position="331"/>
    </location>
</feature>
<proteinExistence type="predicted"/>